<dbReference type="InterPro" id="IPR000504">
    <property type="entry name" value="RRM_dom"/>
</dbReference>
<proteinExistence type="predicted"/>
<dbReference type="InterPro" id="IPR012677">
    <property type="entry name" value="Nucleotide-bd_a/b_plait_sf"/>
</dbReference>
<dbReference type="Proteomes" id="UP001208570">
    <property type="component" value="Unassembled WGS sequence"/>
</dbReference>
<evidence type="ECO:0000259" key="6">
    <source>
        <dbReference type="PROSITE" id="PS50102"/>
    </source>
</evidence>
<dbReference type="GO" id="GO:0000381">
    <property type="term" value="P:regulation of alternative mRNA splicing, via spliceosome"/>
    <property type="evidence" value="ECO:0007669"/>
    <property type="project" value="TreeGrafter"/>
</dbReference>
<dbReference type="EMBL" id="JAODUP010000202">
    <property type="protein sequence ID" value="KAK2156900.1"/>
    <property type="molecule type" value="Genomic_DNA"/>
</dbReference>
<reference evidence="7" key="1">
    <citation type="journal article" date="2023" name="Mol. Biol. Evol.">
        <title>Third-Generation Sequencing Reveals the Adaptive Role of the Epigenome in Three Deep-Sea Polychaetes.</title>
        <authorList>
            <person name="Perez M."/>
            <person name="Aroh O."/>
            <person name="Sun Y."/>
            <person name="Lan Y."/>
            <person name="Juniper S.K."/>
            <person name="Young C.R."/>
            <person name="Angers B."/>
            <person name="Qian P.Y."/>
        </authorList>
    </citation>
    <scope>NUCLEOTIDE SEQUENCE</scope>
    <source>
        <strain evidence="7">P08H-3</strain>
    </source>
</reference>
<evidence type="ECO:0000313" key="8">
    <source>
        <dbReference type="Proteomes" id="UP001208570"/>
    </source>
</evidence>
<evidence type="ECO:0000256" key="3">
    <source>
        <dbReference type="ARBA" id="ARBA00023242"/>
    </source>
</evidence>
<evidence type="ECO:0000313" key="7">
    <source>
        <dbReference type="EMBL" id="KAK2156900.1"/>
    </source>
</evidence>
<dbReference type="Pfam" id="PF00076">
    <property type="entry name" value="RRM_1"/>
    <property type="match status" value="1"/>
</dbReference>
<dbReference type="InterPro" id="IPR035979">
    <property type="entry name" value="RBD_domain_sf"/>
</dbReference>
<dbReference type="PROSITE" id="PS50102">
    <property type="entry name" value="RRM"/>
    <property type="match status" value="1"/>
</dbReference>
<gene>
    <name evidence="7" type="ORF">LSH36_202g03016</name>
</gene>
<evidence type="ECO:0000256" key="1">
    <source>
        <dbReference type="ARBA" id="ARBA00004642"/>
    </source>
</evidence>
<dbReference type="AlphaFoldDB" id="A0AAD9JRM1"/>
<dbReference type="PANTHER" id="PTHR13798:SF11">
    <property type="entry name" value="RNA-BINDING PROTEIN 7-RELATED"/>
    <property type="match status" value="1"/>
</dbReference>
<dbReference type="SUPFAM" id="SSF54928">
    <property type="entry name" value="RNA-binding domain, RBD"/>
    <property type="match status" value="1"/>
</dbReference>
<evidence type="ECO:0000256" key="2">
    <source>
        <dbReference type="ARBA" id="ARBA00022884"/>
    </source>
</evidence>
<dbReference type="SMART" id="SM00360">
    <property type="entry name" value="RRM"/>
    <property type="match status" value="1"/>
</dbReference>
<protein>
    <recommendedName>
        <fullName evidence="6">RRM domain-containing protein</fullName>
    </recommendedName>
</protein>
<name>A0AAD9JRM1_9ANNE</name>
<dbReference type="GO" id="GO:0005654">
    <property type="term" value="C:nucleoplasm"/>
    <property type="evidence" value="ECO:0007669"/>
    <property type="project" value="UniProtKB-SubCell"/>
</dbReference>
<organism evidence="7 8">
    <name type="scientific">Paralvinella palmiformis</name>
    <dbReference type="NCBI Taxonomy" id="53620"/>
    <lineage>
        <taxon>Eukaryota</taxon>
        <taxon>Metazoa</taxon>
        <taxon>Spiralia</taxon>
        <taxon>Lophotrochozoa</taxon>
        <taxon>Annelida</taxon>
        <taxon>Polychaeta</taxon>
        <taxon>Sedentaria</taxon>
        <taxon>Canalipalpata</taxon>
        <taxon>Terebellida</taxon>
        <taxon>Terebelliformia</taxon>
        <taxon>Alvinellidae</taxon>
        <taxon>Paralvinella</taxon>
    </lineage>
</organism>
<dbReference type="PANTHER" id="PTHR13798">
    <property type="entry name" value="RNA BINDING MOTIF RBM PROTEIN -RELATED"/>
    <property type="match status" value="1"/>
</dbReference>
<feature type="domain" description="RRM" evidence="6">
    <location>
        <begin position="10"/>
        <end position="82"/>
    </location>
</feature>
<keyword evidence="2 4" id="KW-0694">RNA-binding</keyword>
<accession>A0AAD9JRM1</accession>
<evidence type="ECO:0000256" key="5">
    <source>
        <dbReference type="SAM" id="MobiDB-lite"/>
    </source>
</evidence>
<keyword evidence="3" id="KW-0539">Nucleus</keyword>
<dbReference type="Gene3D" id="3.30.70.330">
    <property type="match status" value="1"/>
</dbReference>
<sequence length="192" mass="21969">MGDGDDEANRTLWVGNLHEKVTDEILFELFLQAGPLERVALPAGKRYAFITFQHSESVLYSKELLEGVQLFGQHLNMKPRNQSSNSNHIGQQSPALMNTPGIGHLMSPSVILPTHNYHQGQQLYISRYGQYPDSQYNVMPPDAERLNRLQDDVKRQLAHLSAMGQQQQQYQHGGYRRHGTSQWQHQGHRGYH</sequence>
<keyword evidence="8" id="KW-1185">Reference proteome</keyword>
<comment type="caution">
    <text evidence="7">The sequence shown here is derived from an EMBL/GenBank/DDBJ whole genome shotgun (WGS) entry which is preliminary data.</text>
</comment>
<evidence type="ECO:0000256" key="4">
    <source>
        <dbReference type="PROSITE-ProRule" id="PRU00176"/>
    </source>
</evidence>
<dbReference type="GO" id="GO:0003727">
    <property type="term" value="F:single-stranded RNA binding"/>
    <property type="evidence" value="ECO:0007669"/>
    <property type="project" value="TreeGrafter"/>
</dbReference>
<feature type="region of interest" description="Disordered" evidence="5">
    <location>
        <begin position="162"/>
        <end position="192"/>
    </location>
</feature>
<dbReference type="InterPro" id="IPR052285">
    <property type="entry name" value="NEXT_complex_subunit"/>
</dbReference>
<feature type="compositionally biased region" description="Low complexity" evidence="5">
    <location>
        <begin position="164"/>
        <end position="173"/>
    </location>
</feature>
<comment type="subcellular location">
    <subcellularLocation>
        <location evidence="1">Nucleus</location>
        <location evidence="1">Nucleoplasm</location>
    </subcellularLocation>
</comment>